<sequence>MVDTSDEWIRQRTGITERRIAEDDVATSDLCIHAARWAIKNANIDPLDIEMILVATVTPDTFFPSTACYVQKGIGAKNAAAMDLSAACAGFLYGLDLADGMIKSGRYNTILVIGGEVFNNIIDWNDRNTCVLFGDGAGAAIVQATDEPKGILASYIGSDGDYADIVDPECRSRPEAIDQKRDKLQMNGREVFKLGVRLMPEAAQRVLREANVSIEEIDLLIPHQANLRIIEAVGDRLGVPREKVYVNVDKYGNTSAATVIIALDEAIREGRAKPGDLLLFVTFGAGLTWGSTLLRL</sequence>
<keyword evidence="5" id="KW-0444">Lipid biosynthesis</keyword>
<dbReference type="PANTHER" id="PTHR43091">
    <property type="entry name" value="3-OXOACYL-[ACYL-CARRIER-PROTEIN] SYNTHASE"/>
    <property type="match status" value="1"/>
</dbReference>
<comment type="pathway">
    <text evidence="1">Lipid metabolism; fatty acid biosynthesis.</text>
</comment>
<dbReference type="InterPro" id="IPR004655">
    <property type="entry name" value="FabH"/>
</dbReference>
<dbReference type="EMBL" id="CASHTH010001253">
    <property type="protein sequence ID" value="CAI8013309.1"/>
    <property type="molecule type" value="Genomic_DNA"/>
</dbReference>
<dbReference type="NCBIfam" id="NF006829">
    <property type="entry name" value="PRK09352.1"/>
    <property type="match status" value="1"/>
</dbReference>
<dbReference type="FunFam" id="3.40.47.10:FF:000004">
    <property type="entry name" value="3-oxoacyl-[acyl-carrier-protein] synthase 3"/>
    <property type="match status" value="1"/>
</dbReference>
<name>A0AA35RLG8_GEOBA</name>
<dbReference type="GO" id="GO:0033818">
    <property type="term" value="F:beta-ketoacyl-acyl-carrier-protein synthase III activity"/>
    <property type="evidence" value="ECO:0007669"/>
    <property type="project" value="UniProtKB-EC"/>
</dbReference>
<evidence type="ECO:0000256" key="5">
    <source>
        <dbReference type="ARBA" id="ARBA00022516"/>
    </source>
</evidence>
<dbReference type="InterPro" id="IPR016039">
    <property type="entry name" value="Thiolase-like"/>
</dbReference>
<dbReference type="EC" id="2.3.1.180" evidence="3"/>
<dbReference type="Pfam" id="PF08545">
    <property type="entry name" value="ACP_syn_III"/>
    <property type="match status" value="1"/>
</dbReference>
<dbReference type="Pfam" id="PF08541">
    <property type="entry name" value="ACP_syn_III_C"/>
    <property type="match status" value="1"/>
</dbReference>
<feature type="domain" description="Beta-ketoacyl-[acyl-carrier-protein] synthase III N-terminal" evidence="14">
    <location>
        <begin position="82"/>
        <end position="160"/>
    </location>
</feature>
<accession>A0AA35RLG8</accession>
<dbReference type="GO" id="GO:0006633">
    <property type="term" value="P:fatty acid biosynthetic process"/>
    <property type="evidence" value="ECO:0007669"/>
    <property type="project" value="UniProtKB-KW"/>
</dbReference>
<protein>
    <recommendedName>
        <fullName evidence="3">beta-ketoacyl-[acyl-carrier-protein] synthase III</fullName>
        <ecNumber evidence="3">2.3.1.180</ecNumber>
    </recommendedName>
</protein>
<dbReference type="PANTHER" id="PTHR43091:SF2">
    <property type="entry name" value="BETA-KETOACYL-[ACYL-CARRIER-PROTEIN] SYNTHASE III 2"/>
    <property type="match status" value="1"/>
</dbReference>
<organism evidence="15 16">
    <name type="scientific">Geodia barretti</name>
    <name type="common">Barrett's horny sponge</name>
    <dbReference type="NCBI Taxonomy" id="519541"/>
    <lineage>
        <taxon>Eukaryota</taxon>
        <taxon>Metazoa</taxon>
        <taxon>Porifera</taxon>
        <taxon>Demospongiae</taxon>
        <taxon>Heteroscleromorpha</taxon>
        <taxon>Tetractinellida</taxon>
        <taxon>Astrophorina</taxon>
        <taxon>Geodiidae</taxon>
        <taxon>Geodia</taxon>
    </lineage>
</organism>
<feature type="domain" description="Beta-ketoacyl-[acyl-carrier-protein] synthase III C-terminal" evidence="13">
    <location>
        <begin position="207"/>
        <end position="295"/>
    </location>
</feature>
<evidence type="ECO:0000256" key="9">
    <source>
        <dbReference type="ARBA" id="ARBA00023160"/>
    </source>
</evidence>
<comment type="caution">
    <text evidence="15">The sequence shown here is derived from an EMBL/GenBank/DDBJ whole genome shotgun (WGS) entry which is preliminary data.</text>
</comment>
<evidence type="ECO:0000259" key="14">
    <source>
        <dbReference type="Pfam" id="PF08545"/>
    </source>
</evidence>
<keyword evidence="7" id="KW-0276">Fatty acid metabolism</keyword>
<comment type="catalytic activity">
    <reaction evidence="11">
        <text>malonyl-[ACP] + acetyl-CoA + H(+) = 3-oxobutanoyl-[ACP] + CO2 + CoA</text>
        <dbReference type="Rhea" id="RHEA:12080"/>
        <dbReference type="Rhea" id="RHEA-COMP:9623"/>
        <dbReference type="Rhea" id="RHEA-COMP:9625"/>
        <dbReference type="ChEBI" id="CHEBI:15378"/>
        <dbReference type="ChEBI" id="CHEBI:16526"/>
        <dbReference type="ChEBI" id="CHEBI:57287"/>
        <dbReference type="ChEBI" id="CHEBI:57288"/>
        <dbReference type="ChEBI" id="CHEBI:78449"/>
        <dbReference type="ChEBI" id="CHEBI:78450"/>
        <dbReference type="EC" id="2.3.1.180"/>
    </reaction>
</comment>
<dbReference type="InterPro" id="IPR013751">
    <property type="entry name" value="ACP_syn_III_N"/>
</dbReference>
<dbReference type="InterPro" id="IPR013747">
    <property type="entry name" value="ACP_syn_III_C"/>
</dbReference>
<dbReference type="CDD" id="cd00830">
    <property type="entry name" value="KAS_III"/>
    <property type="match status" value="1"/>
</dbReference>
<dbReference type="AlphaFoldDB" id="A0AA35RLG8"/>
<evidence type="ECO:0000256" key="12">
    <source>
        <dbReference type="ARBA" id="ARBA00057449"/>
    </source>
</evidence>
<evidence type="ECO:0000256" key="1">
    <source>
        <dbReference type="ARBA" id="ARBA00005194"/>
    </source>
</evidence>
<keyword evidence="8" id="KW-0443">Lipid metabolism</keyword>
<dbReference type="SUPFAM" id="SSF53901">
    <property type="entry name" value="Thiolase-like"/>
    <property type="match status" value="1"/>
</dbReference>
<evidence type="ECO:0000256" key="6">
    <source>
        <dbReference type="ARBA" id="ARBA00022679"/>
    </source>
</evidence>
<evidence type="ECO:0000313" key="16">
    <source>
        <dbReference type="Proteomes" id="UP001174909"/>
    </source>
</evidence>
<keyword evidence="16" id="KW-1185">Reference proteome</keyword>
<comment type="function">
    <text evidence="12">Catalyzes the condensation reaction of fatty acid synthesis by the addition to an acyl acceptor of two carbons from malonyl-ACP. KAS III catalyzes the first condensation reaction which initiates fatty acid synthesis and may therefore play a role in governing the total rate of fatty acid production. Possesses both acetoacetyl-ACP synthase and acetyl transacylase activities.</text>
</comment>
<evidence type="ECO:0000313" key="15">
    <source>
        <dbReference type="EMBL" id="CAI8013309.1"/>
    </source>
</evidence>
<evidence type="ECO:0000256" key="7">
    <source>
        <dbReference type="ARBA" id="ARBA00022832"/>
    </source>
</evidence>
<evidence type="ECO:0000259" key="13">
    <source>
        <dbReference type="Pfam" id="PF08541"/>
    </source>
</evidence>
<evidence type="ECO:0000256" key="8">
    <source>
        <dbReference type="ARBA" id="ARBA00023098"/>
    </source>
</evidence>
<dbReference type="NCBIfam" id="TIGR00747">
    <property type="entry name" value="fabH"/>
    <property type="match status" value="1"/>
</dbReference>
<evidence type="ECO:0000256" key="10">
    <source>
        <dbReference type="ARBA" id="ARBA00023315"/>
    </source>
</evidence>
<evidence type="ECO:0000256" key="4">
    <source>
        <dbReference type="ARBA" id="ARBA00022490"/>
    </source>
</evidence>
<dbReference type="Proteomes" id="UP001174909">
    <property type="component" value="Unassembled WGS sequence"/>
</dbReference>
<dbReference type="GO" id="GO:0004315">
    <property type="term" value="F:3-oxoacyl-[acyl-carrier-protein] synthase activity"/>
    <property type="evidence" value="ECO:0007669"/>
    <property type="project" value="InterPro"/>
</dbReference>
<evidence type="ECO:0000256" key="3">
    <source>
        <dbReference type="ARBA" id="ARBA00012333"/>
    </source>
</evidence>
<gene>
    <name evidence="15" type="ORF">GBAR_LOCUS8459</name>
</gene>
<keyword evidence="10" id="KW-0012">Acyltransferase</keyword>
<reference evidence="15" key="1">
    <citation type="submission" date="2023-03" db="EMBL/GenBank/DDBJ databases">
        <authorList>
            <person name="Steffen K."/>
            <person name="Cardenas P."/>
        </authorList>
    </citation>
    <scope>NUCLEOTIDE SEQUENCE</scope>
</reference>
<keyword evidence="9" id="KW-0275">Fatty acid biosynthesis</keyword>
<evidence type="ECO:0000256" key="11">
    <source>
        <dbReference type="ARBA" id="ARBA00052419"/>
    </source>
</evidence>
<dbReference type="Gene3D" id="3.40.47.10">
    <property type="match status" value="1"/>
</dbReference>
<comment type="similarity">
    <text evidence="2">Belongs to the thiolase-like superfamily. FabH family.</text>
</comment>
<dbReference type="HAMAP" id="MF_01815">
    <property type="entry name" value="FabH"/>
    <property type="match status" value="1"/>
</dbReference>
<evidence type="ECO:0000256" key="2">
    <source>
        <dbReference type="ARBA" id="ARBA00008642"/>
    </source>
</evidence>
<proteinExistence type="inferred from homology"/>
<keyword evidence="6" id="KW-0808">Transferase</keyword>
<keyword evidence="4" id="KW-0963">Cytoplasm</keyword>